<proteinExistence type="predicted"/>
<evidence type="ECO:0008006" key="3">
    <source>
        <dbReference type="Google" id="ProtNLM"/>
    </source>
</evidence>
<evidence type="ECO:0000313" key="2">
    <source>
        <dbReference type="Proteomes" id="UP001303046"/>
    </source>
</evidence>
<sequence length="177" mass="21062">MSLLCQYSIFWEDAVANSVHDEYDRLEEHLHEESLRLKRSWRSWTTKTSTTTPHIRKFRELYRFLFTIKPYPLYNDVTTSKEGATFENAKRVLKWNNMGVEVDGWHFAYDILLMTSTIYQAEPMLVEFDTTCEKIGLLLNLEKAIYMRNGWVSDAPFPLYEKRISECSSYVYLGWEN</sequence>
<keyword evidence="2" id="KW-1185">Reference proteome</keyword>
<organism evidence="1 2">
    <name type="scientific">Necator americanus</name>
    <name type="common">Human hookworm</name>
    <dbReference type="NCBI Taxonomy" id="51031"/>
    <lineage>
        <taxon>Eukaryota</taxon>
        <taxon>Metazoa</taxon>
        <taxon>Ecdysozoa</taxon>
        <taxon>Nematoda</taxon>
        <taxon>Chromadorea</taxon>
        <taxon>Rhabditida</taxon>
        <taxon>Rhabditina</taxon>
        <taxon>Rhabditomorpha</taxon>
        <taxon>Strongyloidea</taxon>
        <taxon>Ancylostomatidae</taxon>
        <taxon>Bunostominae</taxon>
        <taxon>Necator</taxon>
    </lineage>
</organism>
<accession>A0ABR1C6P4</accession>
<reference evidence="1 2" key="1">
    <citation type="submission" date="2023-08" db="EMBL/GenBank/DDBJ databases">
        <title>A Necator americanus chromosomal reference genome.</title>
        <authorList>
            <person name="Ilik V."/>
            <person name="Petrzelkova K.J."/>
            <person name="Pardy F."/>
            <person name="Fuh T."/>
            <person name="Niatou-Singa F.S."/>
            <person name="Gouil Q."/>
            <person name="Baker L."/>
            <person name="Ritchie M.E."/>
            <person name="Jex A.R."/>
            <person name="Gazzola D."/>
            <person name="Li H."/>
            <person name="Toshio Fujiwara R."/>
            <person name="Zhan B."/>
            <person name="Aroian R.V."/>
            <person name="Pafco B."/>
            <person name="Schwarz E.M."/>
        </authorList>
    </citation>
    <scope>NUCLEOTIDE SEQUENCE [LARGE SCALE GENOMIC DNA]</scope>
    <source>
        <strain evidence="1 2">Aroian</strain>
        <tissue evidence="1">Whole animal</tissue>
    </source>
</reference>
<evidence type="ECO:0000313" key="1">
    <source>
        <dbReference type="EMBL" id="KAK6734194.1"/>
    </source>
</evidence>
<name>A0ABR1C6P4_NECAM</name>
<dbReference type="EMBL" id="JAVFWL010000002">
    <property type="protein sequence ID" value="KAK6734194.1"/>
    <property type="molecule type" value="Genomic_DNA"/>
</dbReference>
<protein>
    <recommendedName>
        <fullName evidence="3">Reverse transcriptase domain-containing protein</fullName>
    </recommendedName>
</protein>
<gene>
    <name evidence="1" type="primary">Necator_chrII.g5566</name>
    <name evidence="1" type="ORF">RB195_017773</name>
</gene>
<comment type="caution">
    <text evidence="1">The sequence shown here is derived from an EMBL/GenBank/DDBJ whole genome shotgun (WGS) entry which is preliminary data.</text>
</comment>
<dbReference type="Proteomes" id="UP001303046">
    <property type="component" value="Unassembled WGS sequence"/>
</dbReference>